<evidence type="ECO:0000313" key="1">
    <source>
        <dbReference type="EMBL" id="VVD02216.1"/>
    </source>
</evidence>
<organism evidence="1 2">
    <name type="scientific">Leptidea sinapis</name>
    <dbReference type="NCBI Taxonomy" id="189913"/>
    <lineage>
        <taxon>Eukaryota</taxon>
        <taxon>Metazoa</taxon>
        <taxon>Ecdysozoa</taxon>
        <taxon>Arthropoda</taxon>
        <taxon>Hexapoda</taxon>
        <taxon>Insecta</taxon>
        <taxon>Pterygota</taxon>
        <taxon>Neoptera</taxon>
        <taxon>Endopterygota</taxon>
        <taxon>Lepidoptera</taxon>
        <taxon>Glossata</taxon>
        <taxon>Ditrysia</taxon>
        <taxon>Papilionoidea</taxon>
        <taxon>Pieridae</taxon>
        <taxon>Dismorphiinae</taxon>
        <taxon>Leptidea</taxon>
    </lineage>
</organism>
<sequence length="52" mass="6533">MKKAKMPKVMRIKIRKRMQKKEKKKRKRNPVKRASMYIKFLWLSSIWNQRSI</sequence>
<evidence type="ECO:0000313" key="2">
    <source>
        <dbReference type="Proteomes" id="UP000324832"/>
    </source>
</evidence>
<keyword evidence="2" id="KW-1185">Reference proteome</keyword>
<proteinExistence type="predicted"/>
<dbReference type="AlphaFoldDB" id="A0A5E4QW48"/>
<gene>
    <name evidence="1" type="ORF">LSINAPIS_LOCUS12481</name>
</gene>
<name>A0A5E4QW48_9NEOP</name>
<dbReference type="Proteomes" id="UP000324832">
    <property type="component" value="Unassembled WGS sequence"/>
</dbReference>
<accession>A0A5E4QW48</accession>
<protein>
    <submittedName>
        <fullName evidence="1">Uncharacterized protein</fullName>
    </submittedName>
</protein>
<reference evidence="1 2" key="1">
    <citation type="submission" date="2017-07" db="EMBL/GenBank/DDBJ databases">
        <authorList>
            <person name="Talla V."/>
            <person name="Backstrom N."/>
        </authorList>
    </citation>
    <scope>NUCLEOTIDE SEQUENCE [LARGE SCALE GENOMIC DNA]</scope>
</reference>
<dbReference type="EMBL" id="FZQP02005888">
    <property type="protein sequence ID" value="VVD02216.1"/>
    <property type="molecule type" value="Genomic_DNA"/>
</dbReference>